<gene>
    <name evidence="2" type="ORF">BVC80_1543g301</name>
</gene>
<proteinExistence type="predicted"/>
<feature type="compositionally biased region" description="Basic and acidic residues" evidence="1">
    <location>
        <begin position="1"/>
        <end position="12"/>
    </location>
</feature>
<comment type="caution">
    <text evidence="2">The sequence shown here is derived from an EMBL/GenBank/DDBJ whole genome shotgun (WGS) entry which is preliminary data.</text>
</comment>
<dbReference type="OMA" id="MASEKVC"/>
<dbReference type="EMBL" id="MVGT01000481">
    <property type="protein sequence ID" value="OVA16835.1"/>
    <property type="molecule type" value="Genomic_DNA"/>
</dbReference>
<evidence type="ECO:0000256" key="1">
    <source>
        <dbReference type="SAM" id="MobiDB-lite"/>
    </source>
</evidence>
<dbReference type="Proteomes" id="UP000195402">
    <property type="component" value="Unassembled WGS sequence"/>
</dbReference>
<keyword evidence="3" id="KW-1185">Reference proteome</keyword>
<name>A0A200R2E0_MACCD</name>
<dbReference type="InParanoid" id="A0A200R2E0"/>
<feature type="compositionally biased region" description="Basic and acidic residues" evidence="1">
    <location>
        <begin position="22"/>
        <end position="33"/>
    </location>
</feature>
<feature type="compositionally biased region" description="Polar residues" evidence="1">
    <location>
        <begin position="65"/>
        <end position="79"/>
    </location>
</feature>
<feature type="compositionally biased region" description="Basic residues" evidence="1">
    <location>
        <begin position="50"/>
        <end position="59"/>
    </location>
</feature>
<evidence type="ECO:0000313" key="2">
    <source>
        <dbReference type="EMBL" id="OVA16835.1"/>
    </source>
</evidence>
<accession>A0A200R2E0</accession>
<evidence type="ECO:0000313" key="3">
    <source>
        <dbReference type="Proteomes" id="UP000195402"/>
    </source>
</evidence>
<feature type="region of interest" description="Disordered" evidence="1">
    <location>
        <begin position="1"/>
        <end position="79"/>
    </location>
</feature>
<dbReference type="OrthoDB" id="1616998at2759"/>
<protein>
    <submittedName>
        <fullName evidence="2">Uncharacterized protein</fullName>
    </submittedName>
</protein>
<sequence length="79" mass="8815">MASEKEDIKISDTHASSNQEITTERSPNKEATRQSHLGRAIAQRALYGSNRRRIGSRKVVKNDARSLSSRLSKVSFADN</sequence>
<reference evidence="2 3" key="1">
    <citation type="journal article" date="2017" name="Mol. Plant">
        <title>The Genome of Medicinal Plant Macleaya cordata Provides New Insights into Benzylisoquinoline Alkaloids Metabolism.</title>
        <authorList>
            <person name="Liu X."/>
            <person name="Liu Y."/>
            <person name="Huang P."/>
            <person name="Ma Y."/>
            <person name="Qing Z."/>
            <person name="Tang Q."/>
            <person name="Cao H."/>
            <person name="Cheng P."/>
            <person name="Zheng Y."/>
            <person name="Yuan Z."/>
            <person name="Zhou Y."/>
            <person name="Liu J."/>
            <person name="Tang Z."/>
            <person name="Zhuo Y."/>
            <person name="Zhang Y."/>
            <person name="Yu L."/>
            <person name="Huang J."/>
            <person name="Yang P."/>
            <person name="Peng Q."/>
            <person name="Zhang J."/>
            <person name="Jiang W."/>
            <person name="Zhang Z."/>
            <person name="Lin K."/>
            <person name="Ro D.K."/>
            <person name="Chen X."/>
            <person name="Xiong X."/>
            <person name="Shang Y."/>
            <person name="Huang S."/>
            <person name="Zeng J."/>
        </authorList>
    </citation>
    <scope>NUCLEOTIDE SEQUENCE [LARGE SCALE GENOMIC DNA]</scope>
    <source>
        <strain evidence="3">cv. BLH2017</strain>
        <tissue evidence="2">Root</tissue>
    </source>
</reference>
<organism evidence="2 3">
    <name type="scientific">Macleaya cordata</name>
    <name type="common">Five-seeded plume-poppy</name>
    <name type="synonym">Bocconia cordata</name>
    <dbReference type="NCBI Taxonomy" id="56857"/>
    <lineage>
        <taxon>Eukaryota</taxon>
        <taxon>Viridiplantae</taxon>
        <taxon>Streptophyta</taxon>
        <taxon>Embryophyta</taxon>
        <taxon>Tracheophyta</taxon>
        <taxon>Spermatophyta</taxon>
        <taxon>Magnoliopsida</taxon>
        <taxon>Ranunculales</taxon>
        <taxon>Papaveraceae</taxon>
        <taxon>Papaveroideae</taxon>
        <taxon>Macleaya</taxon>
    </lineage>
</organism>
<dbReference type="AlphaFoldDB" id="A0A200R2E0"/>